<dbReference type="Proteomes" id="UP000010164">
    <property type="component" value="Unassembled WGS sequence"/>
</dbReference>
<feature type="chain" id="PRO_5003947903" evidence="1">
    <location>
        <begin position="18"/>
        <end position="200"/>
    </location>
</feature>
<keyword evidence="1" id="KW-0732">Signal</keyword>
<dbReference type="InterPro" id="IPR002913">
    <property type="entry name" value="START_lipid-bd_dom"/>
</dbReference>
<dbReference type="RefSeq" id="WP_008929661.1">
    <property type="nucleotide sequence ID" value="NZ_AMRJ01000021.1"/>
</dbReference>
<dbReference type="STRING" id="1177179.A11A3_12445"/>
<dbReference type="SUPFAM" id="SSF55961">
    <property type="entry name" value="Bet v1-like"/>
    <property type="match status" value="1"/>
</dbReference>
<dbReference type="PATRIC" id="fig|1177179.3.peg.2479"/>
<name>L0WD20_9GAMM</name>
<dbReference type="InterPro" id="IPR051213">
    <property type="entry name" value="START_lipid_transfer"/>
</dbReference>
<accession>L0WD20</accession>
<dbReference type="InterPro" id="IPR023393">
    <property type="entry name" value="START-like_dom_sf"/>
</dbReference>
<feature type="domain" description="START" evidence="2">
    <location>
        <begin position="54"/>
        <end position="182"/>
    </location>
</feature>
<evidence type="ECO:0000313" key="3">
    <source>
        <dbReference type="EMBL" id="EKF73650.1"/>
    </source>
</evidence>
<organism evidence="3 4">
    <name type="scientific">Alcanivorax hongdengensis A-11-3</name>
    <dbReference type="NCBI Taxonomy" id="1177179"/>
    <lineage>
        <taxon>Bacteria</taxon>
        <taxon>Pseudomonadati</taxon>
        <taxon>Pseudomonadota</taxon>
        <taxon>Gammaproteobacteria</taxon>
        <taxon>Oceanospirillales</taxon>
        <taxon>Alcanivoracaceae</taxon>
        <taxon>Alcanivorax</taxon>
    </lineage>
</organism>
<dbReference type="OrthoDB" id="5734556at2"/>
<comment type="caution">
    <text evidence="3">The sequence shown here is derived from an EMBL/GenBank/DDBJ whole genome shotgun (WGS) entry which is preliminary data.</text>
</comment>
<dbReference type="EMBL" id="AMRJ01000021">
    <property type="protein sequence ID" value="EKF73650.1"/>
    <property type="molecule type" value="Genomic_DNA"/>
</dbReference>
<dbReference type="GO" id="GO:0005737">
    <property type="term" value="C:cytoplasm"/>
    <property type="evidence" value="ECO:0007669"/>
    <property type="project" value="UniProtKB-ARBA"/>
</dbReference>
<feature type="signal peptide" evidence="1">
    <location>
        <begin position="1"/>
        <end position="17"/>
    </location>
</feature>
<keyword evidence="4" id="KW-1185">Reference proteome</keyword>
<proteinExistence type="predicted"/>
<dbReference type="PANTHER" id="PTHR19308:SF14">
    <property type="entry name" value="START DOMAIN-CONTAINING PROTEIN"/>
    <property type="match status" value="1"/>
</dbReference>
<dbReference type="Gene3D" id="3.30.530.20">
    <property type="match status" value="1"/>
</dbReference>
<evidence type="ECO:0000256" key="1">
    <source>
        <dbReference type="SAM" id="SignalP"/>
    </source>
</evidence>
<sequence>MRWLASVVLLLAMPAWAAVTRTALPGPDRFTLEATLPVSRAALLPMLEQPCQVRQWMPHLRDIRILHRLGPDQTLVYMAREGSWPVSNRDAITLFRRQAGEPLVLTMEGQPDVLPARPGYVRMPYIKGSWTLYDQGRRTRVVYRQRLDPGGSLPQWLADSVAGNHIEETLKALEHYVRDPHPDACAVDRPADGGTGQPLW</sequence>
<dbReference type="AlphaFoldDB" id="L0WD20"/>
<evidence type="ECO:0000313" key="4">
    <source>
        <dbReference type="Proteomes" id="UP000010164"/>
    </source>
</evidence>
<protein>
    <submittedName>
        <fullName evidence="3">Phosphatidylcholine transfer protein</fullName>
    </submittedName>
</protein>
<evidence type="ECO:0000259" key="2">
    <source>
        <dbReference type="PROSITE" id="PS50848"/>
    </source>
</evidence>
<dbReference type="PANTHER" id="PTHR19308">
    <property type="entry name" value="PHOSPHATIDYLCHOLINE TRANSFER PROTEIN"/>
    <property type="match status" value="1"/>
</dbReference>
<dbReference type="PROSITE" id="PS50848">
    <property type="entry name" value="START"/>
    <property type="match status" value="1"/>
</dbReference>
<dbReference type="Pfam" id="PF01852">
    <property type="entry name" value="START"/>
    <property type="match status" value="1"/>
</dbReference>
<gene>
    <name evidence="3" type="ORF">A11A3_12445</name>
</gene>
<dbReference type="GO" id="GO:0008289">
    <property type="term" value="F:lipid binding"/>
    <property type="evidence" value="ECO:0007669"/>
    <property type="project" value="InterPro"/>
</dbReference>
<reference evidence="3 4" key="1">
    <citation type="journal article" date="2012" name="J. Bacteriol.">
        <title>Genome Sequence of the Alkane-Degrading Bacterium Alcanivorax hongdengensis Type Strain A-11-3.</title>
        <authorList>
            <person name="Lai Q."/>
            <person name="Shao Z."/>
        </authorList>
    </citation>
    <scope>NUCLEOTIDE SEQUENCE [LARGE SCALE GENOMIC DNA]</scope>
    <source>
        <strain evidence="3 4">A-11-3</strain>
    </source>
</reference>